<evidence type="ECO:0000313" key="2">
    <source>
        <dbReference type="Proteomes" id="UP001193389"/>
    </source>
</evidence>
<evidence type="ECO:0000313" key="1">
    <source>
        <dbReference type="EMBL" id="BBE17359.1"/>
    </source>
</evidence>
<name>A0A5K7S7E2_9BACT</name>
<dbReference type="EMBL" id="AP018694">
    <property type="protein sequence ID" value="BBE17359.1"/>
    <property type="molecule type" value="Genomic_DNA"/>
</dbReference>
<sequence length="52" mass="6079">MRVVVKGLRYDENNTKYKTKTPENLLFRRLSGVFLFETCHPEFISGSVVNML</sequence>
<reference evidence="1" key="1">
    <citation type="journal article" date="2020" name="Int. J. Syst. Evol. Microbiol.">
        <title>Aquipluma nitroreducens gen. nov. sp. nov., a novel facultatively anaerobic bacterium isolated from a freshwater lake.</title>
        <authorList>
            <person name="Watanabe M."/>
            <person name="Kojima H."/>
            <person name="Fukui M."/>
        </authorList>
    </citation>
    <scope>NUCLEOTIDE SEQUENCE</scope>
    <source>
        <strain evidence="1">MeG22</strain>
    </source>
</reference>
<dbReference type="KEGG" id="anf:AQPE_1509"/>
<dbReference type="AlphaFoldDB" id="A0A5K7S7E2"/>
<keyword evidence="2" id="KW-1185">Reference proteome</keyword>
<protein>
    <submittedName>
        <fullName evidence="1">Uncharacterized protein</fullName>
    </submittedName>
</protein>
<proteinExistence type="predicted"/>
<accession>A0A5K7S7E2</accession>
<organism evidence="1 2">
    <name type="scientific">Aquipluma nitroreducens</name>
    <dbReference type="NCBI Taxonomy" id="2010828"/>
    <lineage>
        <taxon>Bacteria</taxon>
        <taxon>Pseudomonadati</taxon>
        <taxon>Bacteroidota</taxon>
        <taxon>Bacteroidia</taxon>
        <taxon>Marinilabiliales</taxon>
        <taxon>Prolixibacteraceae</taxon>
        <taxon>Aquipluma</taxon>
    </lineage>
</organism>
<dbReference type="Proteomes" id="UP001193389">
    <property type="component" value="Chromosome"/>
</dbReference>
<gene>
    <name evidence="1" type="ORF">AQPE_1509</name>
</gene>